<dbReference type="Gene3D" id="3.40.220.10">
    <property type="entry name" value="Leucine Aminopeptidase, subunit E, domain 1"/>
    <property type="match status" value="1"/>
</dbReference>
<comment type="caution">
    <text evidence="2">The sequence shown here is derived from an EMBL/GenBank/DDBJ whole genome shotgun (WGS) entry which is preliminary data.</text>
</comment>
<dbReference type="PANTHER" id="PTHR35596">
    <property type="entry name" value="DUF2263 DOMAIN-CONTAINING PROTEIN"/>
    <property type="match status" value="1"/>
</dbReference>
<evidence type="ECO:0000259" key="1">
    <source>
        <dbReference type="Pfam" id="PF10021"/>
    </source>
</evidence>
<dbReference type="PANTHER" id="PTHR35596:SF1">
    <property type="entry name" value="MICROBIAL-TYPE PARG CATALYTIC DOMAIN-CONTAINING PROTEIN"/>
    <property type="match status" value="1"/>
</dbReference>
<evidence type="ECO:0000313" key="2">
    <source>
        <dbReference type="EMBL" id="THY71465.1"/>
    </source>
</evidence>
<dbReference type="InterPro" id="IPR012664">
    <property type="entry name" value="CHP02452"/>
</dbReference>
<feature type="domain" description="Microbial-type PARG catalytic" evidence="1">
    <location>
        <begin position="54"/>
        <end position="149"/>
    </location>
</feature>
<gene>
    <name evidence="2" type="ORF">D6C94_07631</name>
</gene>
<dbReference type="AlphaFoldDB" id="A0A4S9UQH5"/>
<dbReference type="InterPro" id="IPR043472">
    <property type="entry name" value="Macro_dom-like"/>
</dbReference>
<dbReference type="InterPro" id="IPR019261">
    <property type="entry name" value="PARG_cat_microbial"/>
</dbReference>
<dbReference type="Proteomes" id="UP000305064">
    <property type="component" value="Unassembled WGS sequence"/>
</dbReference>
<accession>A0A4S9UQH5</accession>
<dbReference type="EMBL" id="QZBJ01000058">
    <property type="protein sequence ID" value="THY71465.1"/>
    <property type="molecule type" value="Genomic_DNA"/>
</dbReference>
<organism evidence="2 3">
    <name type="scientific">Aureobasidium pullulans</name>
    <name type="common">Black yeast</name>
    <name type="synonym">Pullularia pullulans</name>
    <dbReference type="NCBI Taxonomy" id="5580"/>
    <lineage>
        <taxon>Eukaryota</taxon>
        <taxon>Fungi</taxon>
        <taxon>Dikarya</taxon>
        <taxon>Ascomycota</taxon>
        <taxon>Pezizomycotina</taxon>
        <taxon>Dothideomycetes</taxon>
        <taxon>Dothideomycetidae</taxon>
        <taxon>Dothideales</taxon>
        <taxon>Saccotheciaceae</taxon>
        <taxon>Aureobasidium</taxon>
    </lineage>
</organism>
<sequence>MLPDLATRRKICEDTIKRLEEITATTPNASLDSTFITSQTYPELSPLDPEFPDLQLQPIQVIDSDTFACARSILSADPEFRDKVAVLNLASDEEPGGGWRYTLSATQEEALCYSSTLYQTLKPEYYPWANTGPSSVAGIFSPNVVVFKDTLENSCRDLQPEERALLSVITIAAPRRPTLTNPNTEFADPNILNGFRDKIRLIFRCAAAEGKTCLVLGALGCGAYGCPPRLVATEMKNLLAEEEFKGLPGLRVGQQCSSVILVISRRFDNVDEQTAASSRSSLSAASASASSSSALCASFFVCASVRPSTQARRTIASNSARPIALTSSSCFFFPSEIISAVPTIPTAARIVAERHTRLGLGQPAVVV</sequence>
<reference evidence="2 3" key="1">
    <citation type="submission" date="2018-10" db="EMBL/GenBank/DDBJ databases">
        <title>Fifty Aureobasidium pullulans genomes reveal a recombining polyextremotolerant generalist.</title>
        <authorList>
            <person name="Gostincar C."/>
            <person name="Turk M."/>
            <person name="Zajc J."/>
            <person name="Gunde-Cimerman N."/>
        </authorList>
    </citation>
    <scope>NUCLEOTIDE SEQUENCE [LARGE SCALE GENOMIC DNA]</scope>
    <source>
        <strain evidence="2 3">EXF-4256</strain>
    </source>
</reference>
<evidence type="ECO:0000313" key="3">
    <source>
        <dbReference type="Proteomes" id="UP000305064"/>
    </source>
</evidence>
<name>A0A4S9UQH5_AURPU</name>
<dbReference type="NCBIfam" id="TIGR02452">
    <property type="entry name" value="TIGR02452 family protein"/>
    <property type="match status" value="1"/>
</dbReference>
<protein>
    <recommendedName>
        <fullName evidence="1">Microbial-type PARG catalytic domain-containing protein</fullName>
    </recommendedName>
</protein>
<proteinExistence type="predicted"/>
<dbReference type="Pfam" id="PF10021">
    <property type="entry name" value="PARG_cat_microb"/>
    <property type="match status" value="1"/>
</dbReference>